<dbReference type="AlphaFoldDB" id="A0A0D8L4H5"/>
<proteinExistence type="predicted"/>
<dbReference type="NCBIfam" id="NF010298">
    <property type="entry name" value="PRK13738.1"/>
    <property type="match status" value="1"/>
</dbReference>
<accession>A0A0D8L4H5</accession>
<evidence type="ECO:0000259" key="1">
    <source>
        <dbReference type="Pfam" id="PF12477"/>
    </source>
</evidence>
<dbReference type="Pfam" id="PF12477">
    <property type="entry name" value="TraW_N"/>
    <property type="match status" value="1"/>
</dbReference>
<name>A0A0D8L4H5_MORMO</name>
<dbReference type="InterPro" id="IPR025864">
    <property type="entry name" value="TraW_N_dom"/>
</dbReference>
<dbReference type="Proteomes" id="UP000032582">
    <property type="component" value="Unassembled WGS sequence"/>
</dbReference>
<protein>
    <submittedName>
        <fullName evidence="2">Conjugal transfer protein TraW</fullName>
    </submittedName>
</protein>
<feature type="domain" description="Type-F conjugative transfer system protein TraW N-terminal" evidence="1">
    <location>
        <begin position="8"/>
        <end position="31"/>
    </location>
</feature>
<evidence type="ECO:0000313" key="3">
    <source>
        <dbReference type="Proteomes" id="UP000032582"/>
    </source>
</evidence>
<sequence>MPRLPVMVLCLLPVCVSAKDLGVRGDVWPVAEQSLLSLIETRLKTMEQTGELAQRQADFKNRVIENTLRPAPVEGLETDTESHTVWYDPTFTVRQDLADDKGRVFARKGQQVNPLESIAFAQTLYFLDADDPRQVAWMNAQTPATVRYKVILTRGNIREATQTLNTRIYFDQGGVLTSQLGIRYIPAVVTQEGNRLRIVSAAMTEGQP</sequence>
<dbReference type="EMBL" id="JZSH01000284">
    <property type="protein sequence ID" value="KJF76614.1"/>
    <property type="molecule type" value="Genomic_DNA"/>
</dbReference>
<gene>
    <name evidence="2" type="ORF">UA45_17690</name>
</gene>
<evidence type="ECO:0000313" key="2">
    <source>
        <dbReference type="EMBL" id="KJF76614.1"/>
    </source>
</evidence>
<comment type="caution">
    <text evidence="2">The sequence shown here is derived from an EMBL/GenBank/DDBJ whole genome shotgun (WGS) entry which is preliminary data.</text>
</comment>
<dbReference type="PATRIC" id="fig|582.24.peg.5638"/>
<organism evidence="2 3">
    <name type="scientific">Morganella morganii</name>
    <name type="common">Proteus morganii</name>
    <dbReference type="NCBI Taxonomy" id="582"/>
    <lineage>
        <taxon>Bacteria</taxon>
        <taxon>Pseudomonadati</taxon>
        <taxon>Pseudomonadota</taxon>
        <taxon>Gammaproteobacteria</taxon>
        <taxon>Enterobacterales</taxon>
        <taxon>Morganellaceae</taxon>
        <taxon>Morganella</taxon>
    </lineage>
</organism>
<reference evidence="2 3" key="1">
    <citation type="submission" date="2015-02" db="EMBL/GenBank/DDBJ databases">
        <title>Whole genome shotgun sequencing of cultured foodborne pathogen.</title>
        <authorList>
            <person name="Timme R."/>
            <person name="Allard M.W."/>
            <person name="Strain E."/>
            <person name="Evans P.S."/>
            <person name="Brown E."/>
        </authorList>
    </citation>
    <scope>NUCLEOTIDE SEQUENCE [LARGE SCALE GENOMIC DNA]</scope>
    <source>
        <strain evidence="2 3">GCSL-TSO-24</strain>
    </source>
</reference>
<dbReference type="NCBIfam" id="TIGR02743">
    <property type="entry name" value="TraW"/>
    <property type="match status" value="1"/>
</dbReference>
<dbReference type="InterPro" id="IPR014114">
    <property type="entry name" value="TraW"/>
</dbReference>